<protein>
    <submittedName>
        <fullName evidence="1">Uncharacterized protein</fullName>
    </submittedName>
</protein>
<dbReference type="EMBL" id="LAZR01065095">
    <property type="protein sequence ID" value="KKK56233.1"/>
    <property type="molecule type" value="Genomic_DNA"/>
</dbReference>
<dbReference type="AlphaFoldDB" id="A0A0F8WHY9"/>
<sequence length="66" mass="7782">MSTTWNSMPIVQCPHCGKEQQLDDYYDLDVGDSRECQYCEKEMHIVNRDTTINIELATVLEEREQK</sequence>
<gene>
    <name evidence="1" type="ORF">LCGC14_3066560</name>
</gene>
<comment type="caution">
    <text evidence="1">The sequence shown here is derived from an EMBL/GenBank/DDBJ whole genome shotgun (WGS) entry which is preliminary data.</text>
</comment>
<reference evidence="1" key="1">
    <citation type="journal article" date="2015" name="Nature">
        <title>Complex archaea that bridge the gap between prokaryotes and eukaryotes.</title>
        <authorList>
            <person name="Spang A."/>
            <person name="Saw J.H."/>
            <person name="Jorgensen S.L."/>
            <person name="Zaremba-Niedzwiedzka K."/>
            <person name="Martijn J."/>
            <person name="Lind A.E."/>
            <person name="van Eijk R."/>
            <person name="Schleper C."/>
            <person name="Guy L."/>
            <person name="Ettema T.J."/>
        </authorList>
    </citation>
    <scope>NUCLEOTIDE SEQUENCE</scope>
</reference>
<organism evidence="1">
    <name type="scientific">marine sediment metagenome</name>
    <dbReference type="NCBI Taxonomy" id="412755"/>
    <lineage>
        <taxon>unclassified sequences</taxon>
        <taxon>metagenomes</taxon>
        <taxon>ecological metagenomes</taxon>
    </lineage>
</organism>
<evidence type="ECO:0000313" key="1">
    <source>
        <dbReference type="EMBL" id="KKK56233.1"/>
    </source>
</evidence>
<dbReference type="Gene3D" id="2.20.28.160">
    <property type="match status" value="1"/>
</dbReference>
<proteinExistence type="predicted"/>
<name>A0A0F8WHY9_9ZZZZ</name>
<accession>A0A0F8WHY9</accession>